<evidence type="ECO:0000256" key="3">
    <source>
        <dbReference type="ARBA" id="ARBA00012944"/>
    </source>
</evidence>
<feature type="domain" description="NADH:quinone oxidoreductase/Mrp antiporter transmembrane" evidence="18">
    <location>
        <begin position="21"/>
        <end position="287"/>
    </location>
</feature>
<feature type="transmembrane region" description="Helical" evidence="17">
    <location>
        <begin position="57"/>
        <end position="79"/>
    </location>
</feature>
<evidence type="ECO:0000256" key="10">
    <source>
        <dbReference type="ARBA" id="ARBA00022982"/>
    </source>
</evidence>
<dbReference type="Pfam" id="PF00361">
    <property type="entry name" value="Proton_antipo_M"/>
    <property type="match status" value="1"/>
</dbReference>
<dbReference type="GO" id="GO:0005743">
    <property type="term" value="C:mitochondrial inner membrane"/>
    <property type="evidence" value="ECO:0007669"/>
    <property type="project" value="UniProtKB-SubCell"/>
</dbReference>
<comment type="function">
    <text evidence="17">Core subunit of the mitochondrial membrane respiratory chain NADH dehydrogenase (Complex I) which catalyzes electron transfer from NADH through the respiratory chain, using ubiquinone as an electron acceptor. Essential for the catalytic activity and assembly of complex I.</text>
</comment>
<keyword evidence="13 17" id="KW-0830">Ubiquinone</keyword>
<keyword evidence="6 17" id="KW-0679">Respiratory chain</keyword>
<feature type="transmembrane region" description="Helical" evidence="17">
    <location>
        <begin position="149"/>
        <end position="169"/>
    </location>
</feature>
<evidence type="ECO:0000313" key="19">
    <source>
        <dbReference type="EMBL" id="UZG65890.1"/>
    </source>
</evidence>
<evidence type="ECO:0000256" key="7">
    <source>
        <dbReference type="ARBA" id="ARBA00022692"/>
    </source>
</evidence>
<geneLocation type="mitochondrion" evidence="19"/>
<dbReference type="GeneID" id="76815576"/>
<evidence type="ECO:0000256" key="6">
    <source>
        <dbReference type="ARBA" id="ARBA00022660"/>
    </source>
</evidence>
<dbReference type="PANTHER" id="PTHR46552:SF1">
    <property type="entry name" value="NADH-UBIQUINONE OXIDOREDUCTASE CHAIN 2"/>
    <property type="match status" value="1"/>
</dbReference>
<dbReference type="AlphaFoldDB" id="A0A9E8D0B8"/>
<dbReference type="GO" id="GO:0006120">
    <property type="term" value="P:mitochondrial electron transport, NADH to ubiquinone"/>
    <property type="evidence" value="ECO:0007669"/>
    <property type="project" value="InterPro"/>
</dbReference>
<dbReference type="EC" id="7.1.1.2" evidence="3 17"/>
<keyword evidence="9 17" id="KW-1278">Translocase</keyword>
<evidence type="ECO:0000256" key="2">
    <source>
        <dbReference type="ARBA" id="ARBA00007012"/>
    </source>
</evidence>
<feature type="transmembrane region" description="Helical" evidence="17">
    <location>
        <begin position="239"/>
        <end position="260"/>
    </location>
</feature>
<keyword evidence="10 17" id="KW-0249">Electron transport</keyword>
<keyword evidence="14 17" id="KW-0496">Mitochondrion</keyword>
<accession>A0A9E8D0B8</accession>
<evidence type="ECO:0000256" key="13">
    <source>
        <dbReference type="ARBA" id="ARBA00023075"/>
    </source>
</evidence>
<keyword evidence="12 17" id="KW-0520">NAD</keyword>
<evidence type="ECO:0000256" key="15">
    <source>
        <dbReference type="ARBA" id="ARBA00023136"/>
    </source>
</evidence>
<evidence type="ECO:0000256" key="17">
    <source>
        <dbReference type="RuleBase" id="RU003403"/>
    </source>
</evidence>
<name>A0A9E8D0B8_9ECHI</name>
<keyword evidence="5" id="KW-0813">Transport</keyword>
<feature type="transmembrane region" description="Helical" evidence="17">
    <location>
        <begin position="201"/>
        <end position="218"/>
    </location>
</feature>
<evidence type="ECO:0000256" key="11">
    <source>
        <dbReference type="ARBA" id="ARBA00022989"/>
    </source>
</evidence>
<evidence type="ECO:0000256" key="4">
    <source>
        <dbReference type="ARBA" id="ARBA00021008"/>
    </source>
</evidence>
<dbReference type="EMBL" id="OP432684">
    <property type="protein sequence ID" value="UZG65890.1"/>
    <property type="molecule type" value="Genomic_DNA"/>
</dbReference>
<feature type="transmembrane region" description="Helical" evidence="17">
    <location>
        <begin position="320"/>
        <end position="345"/>
    </location>
</feature>
<dbReference type="InterPro" id="IPR050175">
    <property type="entry name" value="Complex_I_Subunit_2"/>
</dbReference>
<evidence type="ECO:0000259" key="18">
    <source>
        <dbReference type="Pfam" id="PF00361"/>
    </source>
</evidence>
<feature type="transmembrane region" description="Helical" evidence="17">
    <location>
        <begin position="91"/>
        <end position="112"/>
    </location>
</feature>
<organism evidence="19">
    <name type="scientific">Ophiophthalmus serratus</name>
    <dbReference type="NCBI Taxonomy" id="2993811"/>
    <lineage>
        <taxon>Eukaryota</taxon>
        <taxon>Metazoa</taxon>
        <taxon>Echinodermata</taxon>
        <taxon>Eleutherozoa</taxon>
        <taxon>Asterozoa</taxon>
        <taxon>Ophiuroidea</taxon>
        <taxon>Myophiuroidea</taxon>
        <taxon>Metophiurida</taxon>
        <taxon>Ophintegrida</taxon>
        <taxon>Amphilepidida</taxon>
        <taxon>Ophiurina</taxon>
        <taxon>Ophiacanthidae</taxon>
        <taxon>Ophiophthalmus</taxon>
    </lineage>
</organism>
<dbReference type="PANTHER" id="PTHR46552">
    <property type="entry name" value="NADH-UBIQUINONE OXIDOREDUCTASE CHAIN 2"/>
    <property type="match status" value="1"/>
</dbReference>
<dbReference type="InterPro" id="IPR001750">
    <property type="entry name" value="ND/Mrp_TM"/>
</dbReference>
<evidence type="ECO:0000256" key="5">
    <source>
        <dbReference type="ARBA" id="ARBA00022448"/>
    </source>
</evidence>
<sequence length="354" mass="40761">MSLIILYNILIVISIAIICFSTNWLIIWSLIELATLTIIILINQSNSPRSIEAITKYFLIQSLAGIIILTGIILNYYLSGSLNIFNYYNSYSYNLLIIGLLIKLAIFPNPFWFIDVINGININYSIYIVIFSKIIPLYLYFILSYQNLLIITIIIGLLTIIFGSLLGINQLNTRKIIGFSSITHLGWIILSFPLLPGNICIFLLISYIIMVIPILWNLSTSNIINLIKTNNSYYSNINIYITIVSILSLGGLPPLLGFFHKWIILNTIIINNYVIICIIMLMSSLLSLFFYLQLCFSFNSIYWPNLKIILQLNFINKNNIFITNIILFTFIILLNLFIIINLIFINPLTSYWWI</sequence>
<proteinExistence type="inferred from homology"/>
<dbReference type="GO" id="GO:0008137">
    <property type="term" value="F:NADH dehydrogenase (ubiquinone) activity"/>
    <property type="evidence" value="ECO:0007669"/>
    <property type="project" value="UniProtKB-EC"/>
</dbReference>
<dbReference type="CTD" id="4536"/>
<keyword evidence="11 17" id="KW-1133">Transmembrane helix</keyword>
<comment type="catalytic activity">
    <reaction evidence="16 17">
        <text>a ubiquinone + NADH + 5 H(+)(in) = a ubiquinol + NAD(+) + 4 H(+)(out)</text>
        <dbReference type="Rhea" id="RHEA:29091"/>
        <dbReference type="Rhea" id="RHEA-COMP:9565"/>
        <dbReference type="Rhea" id="RHEA-COMP:9566"/>
        <dbReference type="ChEBI" id="CHEBI:15378"/>
        <dbReference type="ChEBI" id="CHEBI:16389"/>
        <dbReference type="ChEBI" id="CHEBI:17976"/>
        <dbReference type="ChEBI" id="CHEBI:57540"/>
        <dbReference type="ChEBI" id="CHEBI:57945"/>
        <dbReference type="EC" id="7.1.1.2"/>
    </reaction>
</comment>
<keyword evidence="15 17" id="KW-0472">Membrane</keyword>
<dbReference type="InterPro" id="IPR003917">
    <property type="entry name" value="NADH_UbQ_OxRdtase_chain2"/>
</dbReference>
<comment type="subcellular location">
    <subcellularLocation>
        <location evidence="1 17">Mitochondrion inner membrane</location>
        <topology evidence="1 17">Multi-pass membrane protein</topology>
    </subcellularLocation>
</comment>
<keyword evidence="7 17" id="KW-0812">Transmembrane</keyword>
<evidence type="ECO:0000256" key="16">
    <source>
        <dbReference type="ARBA" id="ARBA00049551"/>
    </source>
</evidence>
<feature type="transmembrane region" description="Helical" evidence="17">
    <location>
        <begin position="124"/>
        <end position="143"/>
    </location>
</feature>
<gene>
    <name evidence="19" type="primary">ND2</name>
</gene>
<comment type="similarity">
    <text evidence="2 17">Belongs to the complex I subunit 2 family.</text>
</comment>
<feature type="transmembrane region" description="Helical" evidence="17">
    <location>
        <begin position="6"/>
        <end position="36"/>
    </location>
</feature>
<evidence type="ECO:0000256" key="9">
    <source>
        <dbReference type="ARBA" id="ARBA00022967"/>
    </source>
</evidence>
<evidence type="ECO:0000256" key="1">
    <source>
        <dbReference type="ARBA" id="ARBA00004448"/>
    </source>
</evidence>
<feature type="transmembrane region" description="Helical" evidence="17">
    <location>
        <begin position="272"/>
        <end position="299"/>
    </location>
</feature>
<evidence type="ECO:0000256" key="8">
    <source>
        <dbReference type="ARBA" id="ARBA00022792"/>
    </source>
</evidence>
<evidence type="ECO:0000256" key="12">
    <source>
        <dbReference type="ARBA" id="ARBA00023027"/>
    </source>
</evidence>
<protein>
    <recommendedName>
        <fullName evidence="4 17">NADH-ubiquinone oxidoreductase chain 2</fullName>
        <ecNumber evidence="3 17">7.1.1.2</ecNumber>
    </recommendedName>
</protein>
<dbReference type="PRINTS" id="PR01436">
    <property type="entry name" value="NADHDHGNASE2"/>
</dbReference>
<dbReference type="RefSeq" id="YP_010570402.1">
    <property type="nucleotide sequence ID" value="NC_068735.1"/>
</dbReference>
<evidence type="ECO:0000256" key="14">
    <source>
        <dbReference type="ARBA" id="ARBA00023128"/>
    </source>
</evidence>
<reference evidence="19" key="1">
    <citation type="submission" date="2022-09" db="EMBL/GenBank/DDBJ databases">
        <title>Strategy of Micro-environmental Adaptation to Cold Seep among Different Brittle Stars Colonization.</title>
        <authorList>
            <person name="Ma S."/>
        </authorList>
    </citation>
    <scope>NUCLEOTIDE SEQUENCE</scope>
</reference>
<keyword evidence="8 17" id="KW-0999">Mitochondrion inner membrane</keyword>